<sequence length="69" mass="7842">MQGQMINDNIGYFRNDQFIGDDFKGCRASNFRNRSFNIGPIFSDDRSLFQGQGFVPEPGSISSDIRDFP</sequence>
<keyword evidence="2" id="KW-1185">Reference proteome</keyword>
<protein>
    <submittedName>
        <fullName evidence="1">Uncharacterized protein</fullName>
    </submittedName>
</protein>
<dbReference type="Proteomes" id="UP001521074">
    <property type="component" value="Unassembled WGS sequence"/>
</dbReference>
<dbReference type="RefSeq" id="WP_232879136.1">
    <property type="nucleotide sequence ID" value="NZ_JAJSOJ010000095.1"/>
</dbReference>
<comment type="caution">
    <text evidence="1">The sequence shown here is derived from an EMBL/GenBank/DDBJ whole genome shotgun (WGS) entry which is preliminary data.</text>
</comment>
<organism evidence="1 2">
    <name type="scientific">Acetobacter sicerae</name>
    <dbReference type="NCBI Taxonomy" id="85325"/>
    <lineage>
        <taxon>Bacteria</taxon>
        <taxon>Pseudomonadati</taxon>
        <taxon>Pseudomonadota</taxon>
        <taxon>Alphaproteobacteria</taxon>
        <taxon>Acetobacterales</taxon>
        <taxon>Acetobacteraceae</taxon>
        <taxon>Acetobacter</taxon>
    </lineage>
</organism>
<proteinExistence type="predicted"/>
<evidence type="ECO:0000313" key="2">
    <source>
        <dbReference type="Proteomes" id="UP001521074"/>
    </source>
</evidence>
<accession>A0ABS8VX12</accession>
<reference evidence="1 2" key="1">
    <citation type="submission" date="2021-12" db="EMBL/GenBank/DDBJ databases">
        <title>Genome sequence of Acetobacter sicerae DmPark20a_162.</title>
        <authorList>
            <person name="Chaston J.M."/>
        </authorList>
    </citation>
    <scope>NUCLEOTIDE SEQUENCE [LARGE SCALE GENOMIC DNA]</scope>
    <source>
        <strain evidence="1 2">DmPark20a_162</strain>
    </source>
</reference>
<name>A0ABS8VX12_9PROT</name>
<gene>
    <name evidence="1" type="ORF">LWC05_16690</name>
</gene>
<evidence type="ECO:0000313" key="1">
    <source>
        <dbReference type="EMBL" id="MCE0745510.1"/>
    </source>
</evidence>
<dbReference type="EMBL" id="JAJSOJ010000095">
    <property type="protein sequence ID" value="MCE0745510.1"/>
    <property type="molecule type" value="Genomic_DNA"/>
</dbReference>